<proteinExistence type="inferred from homology"/>
<dbReference type="OrthoDB" id="439943at2759"/>
<dbReference type="PANTHER" id="PTHR31121">
    <property type="entry name" value="ALPHA-1,2 MANNOSYLTRANSFERASE KTR1"/>
    <property type="match status" value="1"/>
</dbReference>
<dbReference type="EMBL" id="NBII01000004">
    <property type="protein sequence ID" value="PAV20224.1"/>
    <property type="molecule type" value="Genomic_DNA"/>
</dbReference>
<dbReference type="STRING" id="2282107.A0A286UL46"/>
<dbReference type="GO" id="GO:0006487">
    <property type="term" value="P:protein N-linked glycosylation"/>
    <property type="evidence" value="ECO:0007669"/>
    <property type="project" value="TreeGrafter"/>
</dbReference>
<keyword evidence="2" id="KW-0808">Transferase</keyword>
<evidence type="ECO:0000256" key="1">
    <source>
        <dbReference type="ARBA" id="ARBA00007677"/>
    </source>
</evidence>
<dbReference type="InterPro" id="IPR002685">
    <property type="entry name" value="Glyco_trans_15"/>
</dbReference>
<protein>
    <submittedName>
        <fullName evidence="4">Glycosyltransferase family 15</fullName>
    </submittedName>
</protein>
<dbReference type="GO" id="GO:0005794">
    <property type="term" value="C:Golgi apparatus"/>
    <property type="evidence" value="ECO:0007669"/>
    <property type="project" value="TreeGrafter"/>
</dbReference>
<evidence type="ECO:0000256" key="3">
    <source>
        <dbReference type="SAM" id="Phobius"/>
    </source>
</evidence>
<dbReference type="Pfam" id="PF01793">
    <property type="entry name" value="Glyco_transf_15"/>
    <property type="match status" value="1"/>
</dbReference>
<keyword evidence="3" id="KW-1133">Transmembrane helix</keyword>
<dbReference type="AlphaFoldDB" id="A0A286UL46"/>
<dbReference type="FunFam" id="3.90.550.10:FF:000051">
    <property type="entry name" value="Alpha-1,2-mannosyltransferase (Ktr4)"/>
    <property type="match status" value="1"/>
</dbReference>
<dbReference type="InterPro" id="IPR029044">
    <property type="entry name" value="Nucleotide-diphossugar_trans"/>
</dbReference>
<dbReference type="GO" id="GO:0000032">
    <property type="term" value="P:cell wall mannoprotein biosynthetic process"/>
    <property type="evidence" value="ECO:0007669"/>
    <property type="project" value="TreeGrafter"/>
</dbReference>
<keyword evidence="5" id="KW-1185">Reference proteome</keyword>
<comment type="caution">
    <text evidence="4">The sequence shown here is derived from an EMBL/GenBank/DDBJ whole genome shotgun (WGS) entry which is preliminary data.</text>
</comment>
<comment type="similarity">
    <text evidence="1">Belongs to the glycosyltransferase 15 family.</text>
</comment>
<evidence type="ECO:0000313" key="5">
    <source>
        <dbReference type="Proteomes" id="UP000217199"/>
    </source>
</evidence>
<sequence length="399" mass="46484">MSSNMRIDYESLTRLRKPGFKPFRLVLAVVGIIGLLALFSTPKAREYVPYEKFKFGGGTSAVRLPNEPVNVTISPAVDPITNRANATLLMLARNGDLMGVLESMRGLEDSFNHEYHYPWTFLNEVPFTLDFKRRVREVASGSVEFGLIKSEDWYPPDWIDEEKYERDRKALENLHVVPYGGSMTYRNMCRFNSGFFFRHDILKKYKWYWRVEPSVKFPCDIPFDPFVYMIEHNKRYSFTVTLPEYGESIPTLWDETKTFMSEHYDLLPENNALNYLTDDNGDSYNRCHFWSNFEVADLDFFRSDAYMTFFNYLDSTGKFFYERWGDAPVHSIGVALLMPREQIHFFEDIGYYHGPFWNCPSGDLNSKLQCKCQPSMAFNAHGSGCLQKFKDLFPGDVVG</sequence>
<dbReference type="SUPFAM" id="SSF53448">
    <property type="entry name" value="Nucleotide-diphospho-sugar transferases"/>
    <property type="match status" value="1"/>
</dbReference>
<dbReference type="GO" id="GO:0016020">
    <property type="term" value="C:membrane"/>
    <property type="evidence" value="ECO:0007669"/>
    <property type="project" value="InterPro"/>
</dbReference>
<gene>
    <name evidence="4" type="ORF">PNOK_0515800</name>
</gene>
<keyword evidence="3" id="KW-0812">Transmembrane</keyword>
<dbReference type="PANTHER" id="PTHR31121:SF6">
    <property type="entry name" value="ALPHA-1,2 MANNOSYLTRANSFERASE KTR1"/>
    <property type="match status" value="1"/>
</dbReference>
<accession>A0A286UL46</accession>
<feature type="transmembrane region" description="Helical" evidence="3">
    <location>
        <begin position="21"/>
        <end position="39"/>
    </location>
</feature>
<evidence type="ECO:0000256" key="2">
    <source>
        <dbReference type="ARBA" id="ARBA00022679"/>
    </source>
</evidence>
<name>A0A286UL46_9AGAM</name>
<dbReference type="InParanoid" id="A0A286UL46"/>
<evidence type="ECO:0000313" key="4">
    <source>
        <dbReference type="EMBL" id="PAV20224.1"/>
    </source>
</evidence>
<dbReference type="Gene3D" id="3.90.550.10">
    <property type="entry name" value="Spore Coat Polysaccharide Biosynthesis Protein SpsA, Chain A"/>
    <property type="match status" value="1"/>
</dbReference>
<dbReference type="GO" id="GO:0000026">
    <property type="term" value="F:alpha-1,2-mannosyltransferase activity"/>
    <property type="evidence" value="ECO:0007669"/>
    <property type="project" value="TreeGrafter"/>
</dbReference>
<organism evidence="4 5">
    <name type="scientific">Pyrrhoderma noxium</name>
    <dbReference type="NCBI Taxonomy" id="2282107"/>
    <lineage>
        <taxon>Eukaryota</taxon>
        <taxon>Fungi</taxon>
        <taxon>Dikarya</taxon>
        <taxon>Basidiomycota</taxon>
        <taxon>Agaricomycotina</taxon>
        <taxon>Agaricomycetes</taxon>
        <taxon>Hymenochaetales</taxon>
        <taxon>Hymenochaetaceae</taxon>
        <taxon>Pyrrhoderma</taxon>
    </lineage>
</organism>
<reference evidence="4 5" key="1">
    <citation type="journal article" date="2017" name="Mol. Ecol.">
        <title>Comparative and population genomic landscape of Phellinus noxius: A hypervariable fungus causing root rot in trees.</title>
        <authorList>
            <person name="Chung C.L."/>
            <person name="Lee T.J."/>
            <person name="Akiba M."/>
            <person name="Lee H.H."/>
            <person name="Kuo T.H."/>
            <person name="Liu D."/>
            <person name="Ke H.M."/>
            <person name="Yokoi T."/>
            <person name="Roa M.B."/>
            <person name="Lu M.J."/>
            <person name="Chang Y.Y."/>
            <person name="Ann P.J."/>
            <person name="Tsai J.N."/>
            <person name="Chen C.Y."/>
            <person name="Tzean S.S."/>
            <person name="Ota Y."/>
            <person name="Hattori T."/>
            <person name="Sahashi N."/>
            <person name="Liou R.F."/>
            <person name="Kikuchi T."/>
            <person name="Tsai I.J."/>
        </authorList>
    </citation>
    <scope>NUCLEOTIDE SEQUENCE [LARGE SCALE GENOMIC DNA]</scope>
    <source>
        <strain evidence="4 5">FFPRI411160</strain>
    </source>
</reference>
<dbReference type="Proteomes" id="UP000217199">
    <property type="component" value="Unassembled WGS sequence"/>
</dbReference>
<keyword evidence="3" id="KW-0472">Membrane</keyword>
<dbReference type="GO" id="GO:0006493">
    <property type="term" value="P:protein O-linked glycosylation"/>
    <property type="evidence" value="ECO:0007669"/>
    <property type="project" value="TreeGrafter"/>
</dbReference>